<keyword evidence="4" id="KW-1185">Reference proteome</keyword>
<dbReference type="GO" id="GO:0003824">
    <property type="term" value="F:catalytic activity"/>
    <property type="evidence" value="ECO:0007669"/>
    <property type="project" value="InterPro"/>
</dbReference>
<comment type="caution">
    <text evidence="3">The sequence shown here is derived from an EMBL/GenBank/DDBJ whole genome shotgun (WGS) entry which is preliminary data.</text>
</comment>
<feature type="compositionally biased region" description="Basic and acidic residues" evidence="1">
    <location>
        <begin position="264"/>
        <end position="274"/>
    </location>
</feature>
<dbReference type="Pfam" id="PF00383">
    <property type="entry name" value="dCMP_cyt_deam_1"/>
    <property type="match status" value="1"/>
</dbReference>
<gene>
    <name evidence="3" type="ORF">LTR84_007456</name>
</gene>
<dbReference type="GeneID" id="89975622"/>
<dbReference type="Proteomes" id="UP001358417">
    <property type="component" value="Unassembled WGS sequence"/>
</dbReference>
<evidence type="ECO:0000313" key="3">
    <source>
        <dbReference type="EMBL" id="KAK5046695.1"/>
    </source>
</evidence>
<dbReference type="RefSeq" id="XP_064702278.1">
    <property type="nucleotide sequence ID" value="XM_064851009.1"/>
</dbReference>
<dbReference type="InterPro" id="IPR016193">
    <property type="entry name" value="Cytidine_deaminase-like"/>
</dbReference>
<protein>
    <recommendedName>
        <fullName evidence="2">CMP/dCMP-type deaminase domain-containing protein</fullName>
    </recommendedName>
</protein>
<dbReference type="InterPro" id="IPR002125">
    <property type="entry name" value="CMP_dCMP_dom"/>
</dbReference>
<feature type="compositionally biased region" description="Polar residues" evidence="1">
    <location>
        <begin position="275"/>
        <end position="305"/>
    </location>
</feature>
<accession>A0AAV9MYJ8</accession>
<dbReference type="CDD" id="cd01285">
    <property type="entry name" value="nucleoside_deaminase"/>
    <property type="match status" value="1"/>
</dbReference>
<feature type="region of interest" description="Disordered" evidence="1">
    <location>
        <begin position="264"/>
        <end position="305"/>
    </location>
</feature>
<feature type="compositionally biased region" description="Polar residues" evidence="1">
    <location>
        <begin position="1"/>
        <end position="24"/>
    </location>
</feature>
<dbReference type="PROSITE" id="PS51747">
    <property type="entry name" value="CYT_DCMP_DEAMINASES_2"/>
    <property type="match status" value="1"/>
</dbReference>
<feature type="compositionally biased region" description="Low complexity" evidence="1">
    <location>
        <begin position="54"/>
        <end position="71"/>
    </location>
</feature>
<dbReference type="AlphaFoldDB" id="A0AAV9MYJ8"/>
<dbReference type="GO" id="GO:0006139">
    <property type="term" value="P:nucleobase-containing compound metabolic process"/>
    <property type="evidence" value="ECO:0007669"/>
    <property type="project" value="UniProtKB-ARBA"/>
</dbReference>
<feature type="compositionally biased region" description="Pro residues" evidence="1">
    <location>
        <begin position="85"/>
        <end position="98"/>
    </location>
</feature>
<organism evidence="3 4">
    <name type="scientific">Exophiala bonariae</name>
    <dbReference type="NCBI Taxonomy" id="1690606"/>
    <lineage>
        <taxon>Eukaryota</taxon>
        <taxon>Fungi</taxon>
        <taxon>Dikarya</taxon>
        <taxon>Ascomycota</taxon>
        <taxon>Pezizomycotina</taxon>
        <taxon>Eurotiomycetes</taxon>
        <taxon>Chaetothyriomycetidae</taxon>
        <taxon>Chaetothyriales</taxon>
        <taxon>Herpotrichiellaceae</taxon>
        <taxon>Exophiala</taxon>
    </lineage>
</organism>
<reference evidence="3 4" key="1">
    <citation type="submission" date="2023-08" db="EMBL/GenBank/DDBJ databases">
        <title>Black Yeasts Isolated from many extreme environments.</title>
        <authorList>
            <person name="Coleine C."/>
            <person name="Stajich J.E."/>
            <person name="Selbmann L."/>
        </authorList>
    </citation>
    <scope>NUCLEOTIDE SEQUENCE [LARGE SCALE GENOMIC DNA]</scope>
    <source>
        <strain evidence="3 4">CCFEE 5792</strain>
    </source>
</reference>
<evidence type="ECO:0000313" key="4">
    <source>
        <dbReference type="Proteomes" id="UP001358417"/>
    </source>
</evidence>
<evidence type="ECO:0000256" key="1">
    <source>
        <dbReference type="SAM" id="MobiDB-lite"/>
    </source>
</evidence>
<feature type="region of interest" description="Disordered" evidence="1">
    <location>
        <begin position="1"/>
        <end position="103"/>
    </location>
</feature>
<name>A0AAV9MYJ8_9EURO</name>
<dbReference type="Gene3D" id="3.40.140.10">
    <property type="entry name" value="Cytidine Deaminase, domain 2"/>
    <property type="match status" value="1"/>
</dbReference>
<feature type="compositionally biased region" description="Polar residues" evidence="1">
    <location>
        <begin position="39"/>
        <end position="53"/>
    </location>
</feature>
<dbReference type="SUPFAM" id="SSF53927">
    <property type="entry name" value="Cytidine deaminase-like"/>
    <property type="match status" value="1"/>
</dbReference>
<dbReference type="EMBL" id="JAVRRD010000029">
    <property type="protein sequence ID" value="KAK5046695.1"/>
    <property type="molecule type" value="Genomic_DNA"/>
</dbReference>
<proteinExistence type="predicted"/>
<sequence length="325" mass="34926">MSYQSFLRSTSGSGNKFPSPSSISRKPAAPPTISAPQPLASNSPAQNVALRNQPSKPTSNSTNTPLTPTSSIKNTASGYAEAPTTAPPAPPLTTPSPTPQASTPLTQEQINAALNTCLALQNTATTLHEKRPFAALLLGPDNTTVLLTHFSISHVQHAETELARLATIHFSQKYLAGCTLVSTWEPCAMCTGTTYWSNIGRILYAASEEKLKDLTGADNDENMTLSLPCRDVIKAGQKDIEVIGPVPGWEERVVQESGKWWKEHQSLDSERQREGSVNGSTKTGSLSSVSLRQGTPTTWTGESSVLSSIDDEGEYTAELDIDWMR</sequence>
<feature type="domain" description="CMP/dCMP-type deaminase" evidence="2">
    <location>
        <begin position="108"/>
        <end position="218"/>
    </location>
</feature>
<evidence type="ECO:0000259" key="2">
    <source>
        <dbReference type="PROSITE" id="PS51747"/>
    </source>
</evidence>